<sequence>MLAKNALHNYLCTMTSHDAAPEQFDSARQDRQLDTGALRALAHPLRIEIYDLLSQRGPQTASSLAAMTGESSGATSYHLRELAKHELIREVDGRGTGRERWWERPTGGVSLTNPEALRTPAGKAATQLVMSEFLTRRHQQLMRYVNEALLSAEALDESEAMIATSTLRLTREQTEELSTELRALITRFSDLYRDQEGDGVRVVSVRTDVFPLPEGGVGS</sequence>
<dbReference type="InterPro" id="IPR011991">
    <property type="entry name" value="ArsR-like_HTH"/>
</dbReference>
<dbReference type="SUPFAM" id="SSF46785">
    <property type="entry name" value="Winged helix' DNA-binding domain"/>
    <property type="match status" value="1"/>
</dbReference>
<dbReference type="InterPro" id="IPR036388">
    <property type="entry name" value="WH-like_DNA-bd_sf"/>
</dbReference>
<evidence type="ECO:0000313" key="2">
    <source>
        <dbReference type="EMBL" id="GLJ96041.1"/>
    </source>
</evidence>
<dbReference type="Gene3D" id="1.10.10.10">
    <property type="entry name" value="Winged helix-like DNA-binding domain superfamily/Winged helix DNA-binding domain"/>
    <property type="match status" value="1"/>
</dbReference>
<keyword evidence="3" id="KW-1185">Reference proteome</keyword>
<dbReference type="AlphaFoldDB" id="A0A9W6HNL2"/>
<accession>A0A9W6HNL2</accession>
<comment type="caution">
    <text evidence="2">The sequence shown here is derived from an EMBL/GenBank/DDBJ whole genome shotgun (WGS) entry which is preliminary data.</text>
</comment>
<dbReference type="InterPro" id="IPR036390">
    <property type="entry name" value="WH_DNA-bd_sf"/>
</dbReference>
<dbReference type="SMART" id="SM00418">
    <property type="entry name" value="HTH_ARSR"/>
    <property type="match status" value="1"/>
</dbReference>
<dbReference type="Proteomes" id="UP001142291">
    <property type="component" value="Unassembled WGS sequence"/>
</dbReference>
<feature type="domain" description="HTH arsR-type" evidence="1">
    <location>
        <begin position="36"/>
        <end position="126"/>
    </location>
</feature>
<dbReference type="EMBL" id="BSER01000009">
    <property type="protein sequence ID" value="GLJ96041.1"/>
    <property type="molecule type" value="Genomic_DNA"/>
</dbReference>
<dbReference type="InterPro" id="IPR001845">
    <property type="entry name" value="HTH_ArsR_DNA-bd_dom"/>
</dbReference>
<reference evidence="2" key="2">
    <citation type="submission" date="2023-01" db="EMBL/GenBank/DDBJ databases">
        <authorList>
            <person name="Sun Q."/>
            <person name="Evtushenko L."/>
        </authorList>
    </citation>
    <scope>NUCLEOTIDE SEQUENCE</scope>
    <source>
        <strain evidence="2">VKM Ac-1940</strain>
    </source>
</reference>
<evidence type="ECO:0000313" key="3">
    <source>
        <dbReference type="Proteomes" id="UP001142291"/>
    </source>
</evidence>
<dbReference type="GO" id="GO:0003700">
    <property type="term" value="F:DNA-binding transcription factor activity"/>
    <property type="evidence" value="ECO:0007669"/>
    <property type="project" value="InterPro"/>
</dbReference>
<proteinExistence type="predicted"/>
<dbReference type="Pfam" id="PF12840">
    <property type="entry name" value="HTH_20"/>
    <property type="match status" value="1"/>
</dbReference>
<organism evidence="2 3">
    <name type="scientific">Microbacterium dextranolyticum</name>
    <dbReference type="NCBI Taxonomy" id="36806"/>
    <lineage>
        <taxon>Bacteria</taxon>
        <taxon>Bacillati</taxon>
        <taxon>Actinomycetota</taxon>
        <taxon>Actinomycetes</taxon>
        <taxon>Micrococcales</taxon>
        <taxon>Microbacteriaceae</taxon>
        <taxon>Microbacterium</taxon>
    </lineage>
</organism>
<gene>
    <name evidence="2" type="ORF">GCM10017591_21040</name>
</gene>
<dbReference type="CDD" id="cd00090">
    <property type="entry name" value="HTH_ARSR"/>
    <property type="match status" value="1"/>
</dbReference>
<protein>
    <submittedName>
        <fullName evidence="2">Transcriptional regulator</fullName>
    </submittedName>
</protein>
<reference evidence="2" key="1">
    <citation type="journal article" date="2014" name="Int. J. Syst. Evol. Microbiol.">
        <title>Complete genome sequence of Corynebacterium casei LMG S-19264T (=DSM 44701T), isolated from a smear-ripened cheese.</title>
        <authorList>
            <consortium name="US DOE Joint Genome Institute (JGI-PGF)"/>
            <person name="Walter F."/>
            <person name="Albersmeier A."/>
            <person name="Kalinowski J."/>
            <person name="Ruckert C."/>
        </authorList>
    </citation>
    <scope>NUCLEOTIDE SEQUENCE</scope>
    <source>
        <strain evidence="2">VKM Ac-1940</strain>
    </source>
</reference>
<name>A0A9W6HNL2_9MICO</name>
<evidence type="ECO:0000259" key="1">
    <source>
        <dbReference type="SMART" id="SM00418"/>
    </source>
</evidence>